<dbReference type="SUPFAM" id="SSF51110">
    <property type="entry name" value="alpha-D-mannose-specific plant lectins"/>
    <property type="match status" value="1"/>
</dbReference>
<evidence type="ECO:0000256" key="3">
    <source>
        <dbReference type="ARBA" id="ARBA00022692"/>
    </source>
</evidence>
<reference evidence="17" key="1">
    <citation type="journal article" date="2021" name="Front. Plant Sci.">
        <title>Chromosome-Scale Genome Assembly for Chinese Sour Jujube and Insights Into Its Genome Evolution and Domestication Signature.</title>
        <authorList>
            <person name="Shen L.-Y."/>
            <person name="Luo H."/>
            <person name="Wang X.-L."/>
            <person name="Wang X.-M."/>
            <person name="Qiu X.-J."/>
            <person name="Liu H."/>
            <person name="Zhou S.-S."/>
            <person name="Jia K.-H."/>
            <person name="Nie S."/>
            <person name="Bao Y.-T."/>
            <person name="Zhang R.-G."/>
            <person name="Yun Q.-Z."/>
            <person name="Chai Y.-H."/>
            <person name="Lu J.-Y."/>
            <person name="Li Y."/>
            <person name="Zhao S.-W."/>
            <person name="Mao J.-F."/>
            <person name="Jia S.-G."/>
            <person name="Mao Y.-M."/>
        </authorList>
    </citation>
    <scope>NUCLEOTIDE SEQUENCE</scope>
    <source>
        <strain evidence="17">AT0</strain>
        <tissue evidence="17">Leaf</tissue>
    </source>
</reference>
<evidence type="ECO:0000256" key="10">
    <source>
        <dbReference type="ARBA" id="ARBA00048679"/>
    </source>
</evidence>
<dbReference type="InterPro" id="IPR000858">
    <property type="entry name" value="S_locus_glycoprot_dom"/>
</dbReference>
<evidence type="ECO:0000256" key="9">
    <source>
        <dbReference type="ARBA" id="ARBA00047899"/>
    </source>
</evidence>
<evidence type="ECO:0000256" key="6">
    <source>
        <dbReference type="ARBA" id="ARBA00023136"/>
    </source>
</evidence>
<comment type="catalytic activity">
    <reaction evidence="9">
        <text>L-threonyl-[protein] + ATP = O-phospho-L-threonyl-[protein] + ADP + H(+)</text>
        <dbReference type="Rhea" id="RHEA:46608"/>
        <dbReference type="Rhea" id="RHEA-COMP:11060"/>
        <dbReference type="Rhea" id="RHEA-COMP:11605"/>
        <dbReference type="ChEBI" id="CHEBI:15378"/>
        <dbReference type="ChEBI" id="CHEBI:30013"/>
        <dbReference type="ChEBI" id="CHEBI:30616"/>
        <dbReference type="ChEBI" id="CHEBI:61977"/>
        <dbReference type="ChEBI" id="CHEBI:456216"/>
        <dbReference type="EC" id="2.7.11.1"/>
    </reaction>
</comment>
<evidence type="ECO:0000259" key="14">
    <source>
        <dbReference type="PROSITE" id="PS50026"/>
    </source>
</evidence>
<evidence type="ECO:0000256" key="8">
    <source>
        <dbReference type="ARBA" id="ARBA00023180"/>
    </source>
</evidence>
<dbReference type="Gene3D" id="2.90.10.30">
    <property type="match status" value="1"/>
</dbReference>
<evidence type="ECO:0000256" key="5">
    <source>
        <dbReference type="ARBA" id="ARBA00022989"/>
    </source>
</evidence>
<dbReference type="EC" id="2.7.11.1" evidence="2"/>
<dbReference type="InterPro" id="IPR003609">
    <property type="entry name" value="Pan_app"/>
</dbReference>
<keyword evidence="7" id="KW-1015">Disulfide bond</keyword>
<dbReference type="CDD" id="cd00028">
    <property type="entry name" value="B_lectin"/>
    <property type="match status" value="1"/>
</dbReference>
<comment type="caution">
    <text evidence="17">The sequence shown here is derived from an EMBL/GenBank/DDBJ whole genome shotgun (WGS) entry which is preliminary data.</text>
</comment>
<name>A0A978V6Z5_ZIZJJ</name>
<evidence type="ECO:0000256" key="11">
    <source>
        <dbReference type="PROSITE-ProRule" id="PRU00076"/>
    </source>
</evidence>
<comment type="caution">
    <text evidence="11">Lacks conserved residue(s) required for the propagation of feature annotation.</text>
</comment>
<dbReference type="PROSITE" id="PS50026">
    <property type="entry name" value="EGF_3"/>
    <property type="match status" value="1"/>
</dbReference>
<dbReference type="Pfam" id="PF00954">
    <property type="entry name" value="S_locus_glycop"/>
    <property type="match status" value="1"/>
</dbReference>
<keyword evidence="11" id="KW-0245">EGF-like domain</keyword>
<feature type="chain" id="PRO_5038114225" description="non-specific serine/threonine protein kinase" evidence="13">
    <location>
        <begin position="21"/>
        <end position="534"/>
    </location>
</feature>
<keyword evidence="4 13" id="KW-0732">Signal</keyword>
<evidence type="ECO:0000259" key="16">
    <source>
        <dbReference type="PROSITE" id="PS50948"/>
    </source>
</evidence>
<dbReference type="Proteomes" id="UP000813462">
    <property type="component" value="Unassembled WGS sequence"/>
</dbReference>
<dbReference type="Pfam" id="PF01453">
    <property type="entry name" value="B_lectin"/>
    <property type="match status" value="1"/>
</dbReference>
<gene>
    <name evidence="17" type="ORF">FEM48_Zijuj06G0037500</name>
</gene>
<dbReference type="Pfam" id="PF00024">
    <property type="entry name" value="PAN_1"/>
    <property type="match status" value="1"/>
</dbReference>
<feature type="domain" description="Bulb-type lectin" evidence="15">
    <location>
        <begin position="16"/>
        <end position="147"/>
    </location>
</feature>
<protein>
    <recommendedName>
        <fullName evidence="2">non-specific serine/threonine protein kinase</fullName>
        <ecNumber evidence="2">2.7.11.1</ecNumber>
    </recommendedName>
</protein>
<feature type="domain" description="EGF-like" evidence="14">
    <location>
        <begin position="282"/>
        <end position="320"/>
    </location>
</feature>
<dbReference type="InterPro" id="IPR036426">
    <property type="entry name" value="Bulb-type_lectin_dom_sf"/>
</dbReference>
<evidence type="ECO:0000313" key="17">
    <source>
        <dbReference type="EMBL" id="KAH7523680.1"/>
    </source>
</evidence>
<comment type="catalytic activity">
    <reaction evidence="10">
        <text>L-seryl-[protein] + ATP = O-phospho-L-seryl-[protein] + ADP + H(+)</text>
        <dbReference type="Rhea" id="RHEA:17989"/>
        <dbReference type="Rhea" id="RHEA-COMP:9863"/>
        <dbReference type="Rhea" id="RHEA-COMP:11604"/>
        <dbReference type="ChEBI" id="CHEBI:15378"/>
        <dbReference type="ChEBI" id="CHEBI:29999"/>
        <dbReference type="ChEBI" id="CHEBI:30616"/>
        <dbReference type="ChEBI" id="CHEBI:83421"/>
        <dbReference type="ChEBI" id="CHEBI:456216"/>
        <dbReference type="EC" id="2.7.11.1"/>
    </reaction>
</comment>
<dbReference type="CDD" id="cd00053">
    <property type="entry name" value="EGF"/>
    <property type="match status" value="1"/>
</dbReference>
<evidence type="ECO:0000256" key="2">
    <source>
        <dbReference type="ARBA" id="ARBA00012513"/>
    </source>
</evidence>
<evidence type="ECO:0000256" key="1">
    <source>
        <dbReference type="ARBA" id="ARBA00004167"/>
    </source>
</evidence>
<feature type="transmembrane region" description="Helical" evidence="12">
    <location>
        <begin position="460"/>
        <end position="477"/>
    </location>
</feature>
<evidence type="ECO:0000256" key="7">
    <source>
        <dbReference type="ARBA" id="ARBA00023157"/>
    </source>
</evidence>
<feature type="signal peptide" evidence="13">
    <location>
        <begin position="1"/>
        <end position="20"/>
    </location>
</feature>
<dbReference type="GO" id="GO:0004674">
    <property type="term" value="F:protein serine/threonine kinase activity"/>
    <property type="evidence" value="ECO:0007669"/>
    <property type="project" value="UniProtKB-EC"/>
</dbReference>
<keyword evidence="5 12" id="KW-1133">Transmembrane helix</keyword>
<dbReference type="EMBL" id="JAEACU010000006">
    <property type="protein sequence ID" value="KAH7523680.1"/>
    <property type="molecule type" value="Genomic_DNA"/>
</dbReference>
<feature type="domain" description="Apple" evidence="16">
    <location>
        <begin position="326"/>
        <end position="415"/>
    </location>
</feature>
<evidence type="ECO:0000259" key="15">
    <source>
        <dbReference type="PROSITE" id="PS50927"/>
    </source>
</evidence>
<dbReference type="SMART" id="SM00108">
    <property type="entry name" value="B_lectin"/>
    <property type="match status" value="1"/>
</dbReference>
<dbReference type="FunFam" id="2.90.10.10:FF:000017">
    <property type="entry name" value="Putative receptor protein kinase ZmPK1"/>
    <property type="match status" value="1"/>
</dbReference>
<proteinExistence type="predicted"/>
<dbReference type="PANTHER" id="PTHR47974:SF3">
    <property type="entry name" value="RECEPTOR-LIKE SERINE_THREONINE-PROTEIN KINASE"/>
    <property type="match status" value="1"/>
</dbReference>
<dbReference type="GO" id="GO:0048544">
    <property type="term" value="P:recognition of pollen"/>
    <property type="evidence" value="ECO:0007669"/>
    <property type="project" value="InterPro"/>
</dbReference>
<accession>A0A978V6Z5</accession>
<dbReference type="Gene3D" id="2.90.10.10">
    <property type="entry name" value="Bulb-type lectin domain"/>
    <property type="match status" value="1"/>
</dbReference>
<evidence type="ECO:0000256" key="12">
    <source>
        <dbReference type="SAM" id="Phobius"/>
    </source>
</evidence>
<evidence type="ECO:0000256" key="4">
    <source>
        <dbReference type="ARBA" id="ARBA00022729"/>
    </source>
</evidence>
<evidence type="ECO:0000313" key="18">
    <source>
        <dbReference type="Proteomes" id="UP000813462"/>
    </source>
</evidence>
<sequence>MALALFFLLLLFRSIPFTSSTISSLSKGRSLSVENANHILISPNGVFSAGFRPVGENAYCFAIWFNMPSYDGSLSVVWMANRDQPVNGRRSKLSLLKNGTLILTDASQLPVWATSTTSKSSLRLQLQNSGNLVLHNFEGRGVHIWQSFDSPIDTLLPGQPLTRYVKLVSARSKTNISSGYYKLFFDDDNVLRLIFDGPETSSIYWPDPELLSNEAGRSRYNDTRTAVFDSRGYFRSTDRVEFTSTDFGQGPKRRLTLDFDGNLRLYSFDERKKSWSISWQAMSKPCRVHNACGPNAICTYHPASGRKCSCPPGYEMKISSDWSFGCKPEFNIQHKNGNVMFVRLSHADFYGYNIEIIRNSTFEDCTKKCLELKNCKGFQYIFNEDEFVYNCYPKWQLRNGHSSPDHDGAMYVKLPKTGGLFSNSYNNSINEFKLDCSVPITKLLDRHYQQDQTSVASKNFLWVACAIGWIEAFIIILQQRRSRAWKVSGMGQRKNEGSRIEILIEVALQCVEDDRDARPTMTQVVEKLVRGIDQ</sequence>
<evidence type="ECO:0000256" key="13">
    <source>
        <dbReference type="SAM" id="SignalP"/>
    </source>
</evidence>
<dbReference type="PANTHER" id="PTHR47974">
    <property type="entry name" value="OS07G0415500 PROTEIN"/>
    <property type="match status" value="1"/>
</dbReference>
<keyword evidence="3 12" id="KW-0812">Transmembrane</keyword>
<dbReference type="AlphaFoldDB" id="A0A978V6Z5"/>
<dbReference type="InterPro" id="IPR001480">
    <property type="entry name" value="Bulb-type_lectin_dom"/>
</dbReference>
<dbReference type="PROSITE" id="PS50948">
    <property type="entry name" value="PAN"/>
    <property type="match status" value="1"/>
</dbReference>
<dbReference type="GO" id="GO:0016020">
    <property type="term" value="C:membrane"/>
    <property type="evidence" value="ECO:0007669"/>
    <property type="project" value="UniProtKB-SubCell"/>
</dbReference>
<dbReference type="PROSITE" id="PS50927">
    <property type="entry name" value="BULB_LECTIN"/>
    <property type="match status" value="1"/>
</dbReference>
<keyword evidence="8" id="KW-0325">Glycoprotein</keyword>
<dbReference type="InterPro" id="IPR000742">
    <property type="entry name" value="EGF"/>
</dbReference>
<comment type="subcellular location">
    <subcellularLocation>
        <location evidence="1">Membrane</location>
        <topology evidence="1">Single-pass membrane protein</topology>
    </subcellularLocation>
</comment>
<keyword evidence="6 12" id="KW-0472">Membrane</keyword>
<organism evidence="17 18">
    <name type="scientific">Ziziphus jujuba var. spinosa</name>
    <dbReference type="NCBI Taxonomy" id="714518"/>
    <lineage>
        <taxon>Eukaryota</taxon>
        <taxon>Viridiplantae</taxon>
        <taxon>Streptophyta</taxon>
        <taxon>Embryophyta</taxon>
        <taxon>Tracheophyta</taxon>
        <taxon>Spermatophyta</taxon>
        <taxon>Magnoliopsida</taxon>
        <taxon>eudicotyledons</taxon>
        <taxon>Gunneridae</taxon>
        <taxon>Pentapetalae</taxon>
        <taxon>rosids</taxon>
        <taxon>fabids</taxon>
        <taxon>Rosales</taxon>
        <taxon>Rhamnaceae</taxon>
        <taxon>Paliureae</taxon>
        <taxon>Ziziphus</taxon>
    </lineage>
</organism>
<dbReference type="Gene3D" id="3.50.4.10">
    <property type="entry name" value="Hepatocyte Growth Factor"/>
    <property type="match status" value="1"/>
</dbReference>